<evidence type="ECO:0000313" key="4">
    <source>
        <dbReference type="Proteomes" id="UP000267027"/>
    </source>
</evidence>
<feature type="compositionally biased region" description="Basic and acidic residues" evidence="1">
    <location>
        <begin position="11"/>
        <end position="21"/>
    </location>
</feature>
<organism evidence="5">
    <name type="scientific">Angiostrongylus costaricensis</name>
    <name type="common">Nematode worm</name>
    <dbReference type="NCBI Taxonomy" id="334426"/>
    <lineage>
        <taxon>Eukaryota</taxon>
        <taxon>Metazoa</taxon>
        <taxon>Ecdysozoa</taxon>
        <taxon>Nematoda</taxon>
        <taxon>Chromadorea</taxon>
        <taxon>Rhabditida</taxon>
        <taxon>Rhabditina</taxon>
        <taxon>Rhabditomorpha</taxon>
        <taxon>Strongyloidea</taxon>
        <taxon>Metastrongylidae</taxon>
        <taxon>Angiostrongylus</taxon>
    </lineage>
</organism>
<evidence type="ECO:0000313" key="5">
    <source>
        <dbReference type="WBParaSite" id="ACOC_0000789201-mRNA-1"/>
    </source>
</evidence>
<keyword evidence="2" id="KW-0812">Transmembrane</keyword>
<keyword evidence="2" id="KW-0472">Membrane</keyword>
<accession>A0A0R3PR29</accession>
<sequence length="642" mass="72671">MTKLGVTPGVHGDEEKTDSSIAEGVKHDSKVFTVLQPTMIPLPVAAPAVSNRHTTAAILLRGIILFLLFVSCFTAGLVLIYGVDTVYAGIFGTSSTEQSSVTTTVAPIEPLKLVNPVDNVTPSIPKDDKAADGEVKIFLNAIPVAKVMMIEGGSSSEAKDSQPKDVNERPLHPYEQQEAPFEAFNNRPMINVIPHIISLQARQMAYNQALRQWRLRRLHQAIFQQLMKMAIMRAEFAQMEYERRAALESEIARSIAQARWEQAQRARAAEEYQAQMQRAQWAQAQAQNWQSDRAQMAQYQQQQQQYWPNAWWQRQQTQQQYFNNPRAAQQWYYYPQQHGVYYQQQPQQQQQQQFPQPQPLQYQYYQFPIPMRPHDASPAQIISMQQPTVPPAPEMAIHDKIYQEMQKKSQGMDFNAPSKPIWTAITPTPETPSANYDHDSIFRENLQKINEQSATTTTVSPTSEKVAEMDGENMFRDILSVFDEAEKGETTPASTTENIFKEFGEEKLISTEIPTTEKETVDRVVDSAAQIPEGESEEIQLGPVVVEDSFPRIDDRTTIAIEASTALPRSESDEVLEHDPLAAFLRYFEQEAQKINSAKAAAPAIVDSQVQKDDPKDDQPAAVDEPEPHFQEFQHAPRLVTV</sequence>
<dbReference type="OrthoDB" id="5876560at2759"/>
<reference evidence="3 4" key="2">
    <citation type="submission" date="2018-11" db="EMBL/GenBank/DDBJ databases">
        <authorList>
            <consortium name="Pathogen Informatics"/>
        </authorList>
    </citation>
    <scope>NUCLEOTIDE SEQUENCE [LARGE SCALE GENOMIC DNA]</scope>
    <source>
        <strain evidence="3 4">Costa Rica</strain>
    </source>
</reference>
<proteinExistence type="predicted"/>
<protein>
    <submittedName>
        <fullName evidence="5">Prion-like-(Q/N-rich) domain-bearing protein 25</fullName>
    </submittedName>
</protein>
<feature type="region of interest" description="Disordered" evidence="1">
    <location>
        <begin position="1"/>
        <end position="21"/>
    </location>
</feature>
<keyword evidence="2" id="KW-1133">Transmembrane helix</keyword>
<dbReference type="Proteomes" id="UP000267027">
    <property type="component" value="Unassembled WGS sequence"/>
</dbReference>
<feature type="region of interest" description="Disordered" evidence="1">
    <location>
        <begin position="598"/>
        <end position="642"/>
    </location>
</feature>
<feature type="transmembrane region" description="Helical" evidence="2">
    <location>
        <begin position="58"/>
        <end position="83"/>
    </location>
</feature>
<dbReference type="OMA" id="YRMMEAR"/>
<name>A0A0R3PR29_ANGCS</name>
<reference evidence="5" key="1">
    <citation type="submission" date="2017-02" db="UniProtKB">
        <authorList>
            <consortium name="WormBaseParasite"/>
        </authorList>
    </citation>
    <scope>IDENTIFICATION</scope>
</reference>
<dbReference type="EMBL" id="UYYA01004089">
    <property type="protein sequence ID" value="VDM59478.1"/>
    <property type="molecule type" value="Genomic_DNA"/>
</dbReference>
<dbReference type="WBParaSite" id="ACOC_0000789201-mRNA-1">
    <property type="protein sequence ID" value="ACOC_0000789201-mRNA-1"/>
    <property type="gene ID" value="ACOC_0000789201"/>
</dbReference>
<feature type="compositionally biased region" description="Basic and acidic residues" evidence="1">
    <location>
        <begin position="610"/>
        <end position="619"/>
    </location>
</feature>
<evidence type="ECO:0000256" key="2">
    <source>
        <dbReference type="SAM" id="Phobius"/>
    </source>
</evidence>
<dbReference type="AlphaFoldDB" id="A0A0R3PR29"/>
<evidence type="ECO:0000313" key="3">
    <source>
        <dbReference type="EMBL" id="VDM59478.1"/>
    </source>
</evidence>
<gene>
    <name evidence="3" type="ORF">ACOC_LOCUS7893</name>
</gene>
<keyword evidence="4" id="KW-1185">Reference proteome</keyword>
<evidence type="ECO:0000256" key="1">
    <source>
        <dbReference type="SAM" id="MobiDB-lite"/>
    </source>
</evidence>